<feature type="signal peptide" evidence="1">
    <location>
        <begin position="1"/>
        <end position="26"/>
    </location>
</feature>
<protein>
    <recommendedName>
        <fullName evidence="4">Secreted protein</fullName>
    </recommendedName>
</protein>
<evidence type="ECO:0000256" key="1">
    <source>
        <dbReference type="SAM" id="SignalP"/>
    </source>
</evidence>
<dbReference type="AlphaFoldDB" id="A0A4Q2RHE7"/>
<organism evidence="2 3">
    <name type="scientific">Lichenibacterium ramalinae</name>
    <dbReference type="NCBI Taxonomy" id="2316527"/>
    <lineage>
        <taxon>Bacteria</taxon>
        <taxon>Pseudomonadati</taxon>
        <taxon>Pseudomonadota</taxon>
        <taxon>Alphaproteobacteria</taxon>
        <taxon>Hyphomicrobiales</taxon>
        <taxon>Lichenihabitantaceae</taxon>
        <taxon>Lichenibacterium</taxon>
    </lineage>
</organism>
<evidence type="ECO:0008006" key="4">
    <source>
        <dbReference type="Google" id="ProtNLM"/>
    </source>
</evidence>
<name>A0A4Q2RHE7_9HYPH</name>
<accession>A0A4Q2RHE7</accession>
<reference evidence="2 3" key="1">
    <citation type="submission" date="2018-09" db="EMBL/GenBank/DDBJ databases">
        <authorList>
            <person name="Grouzdev D.S."/>
            <person name="Krutkina M.S."/>
        </authorList>
    </citation>
    <scope>NUCLEOTIDE SEQUENCE [LARGE SCALE GENOMIC DNA]</scope>
    <source>
        <strain evidence="2 3">RmlP001</strain>
    </source>
</reference>
<comment type="caution">
    <text evidence="2">The sequence shown here is derived from an EMBL/GenBank/DDBJ whole genome shotgun (WGS) entry which is preliminary data.</text>
</comment>
<dbReference type="Proteomes" id="UP000289411">
    <property type="component" value="Unassembled WGS sequence"/>
</dbReference>
<evidence type="ECO:0000313" key="2">
    <source>
        <dbReference type="EMBL" id="RYB07675.1"/>
    </source>
</evidence>
<keyword evidence="1" id="KW-0732">Signal</keyword>
<dbReference type="PROSITE" id="PS51318">
    <property type="entry name" value="TAT"/>
    <property type="match status" value="1"/>
</dbReference>
<dbReference type="InterPro" id="IPR006311">
    <property type="entry name" value="TAT_signal"/>
</dbReference>
<dbReference type="RefSeq" id="WP_129217145.1">
    <property type="nucleotide sequence ID" value="NZ_QYBC01000001.1"/>
</dbReference>
<reference evidence="2 3" key="2">
    <citation type="submission" date="2019-02" db="EMBL/GenBank/DDBJ databases">
        <title>'Lichenibacterium ramalinii' gen. nov. sp. nov., 'Lichenibacterium minor' gen. nov. sp. nov.</title>
        <authorList>
            <person name="Pankratov T."/>
        </authorList>
    </citation>
    <scope>NUCLEOTIDE SEQUENCE [LARGE SCALE GENOMIC DNA]</scope>
    <source>
        <strain evidence="2 3">RmlP001</strain>
    </source>
</reference>
<proteinExistence type="predicted"/>
<sequence length="122" mass="13034">MSPAFRRFLSAIVVAGLAPVAAVAMAGSAAAFQVGESPDFKGCYVWFNDAGQPLHNKSGREIGRKAPCGEGTHNRDSYEVLFGEAKDTLVIRDATHHFECILELAAGSATVVVPKVCQPWDE</sequence>
<evidence type="ECO:0000313" key="3">
    <source>
        <dbReference type="Proteomes" id="UP000289411"/>
    </source>
</evidence>
<dbReference type="EMBL" id="QYBC01000001">
    <property type="protein sequence ID" value="RYB07675.1"/>
    <property type="molecule type" value="Genomic_DNA"/>
</dbReference>
<dbReference type="OrthoDB" id="9864175at2"/>
<keyword evidence="3" id="KW-1185">Reference proteome</keyword>
<feature type="chain" id="PRO_5020220162" description="Secreted protein" evidence="1">
    <location>
        <begin position="27"/>
        <end position="122"/>
    </location>
</feature>
<gene>
    <name evidence="2" type="ORF">D3272_00640</name>
</gene>